<feature type="compositionally biased region" description="Basic and acidic residues" evidence="3">
    <location>
        <begin position="1"/>
        <end position="11"/>
    </location>
</feature>
<evidence type="ECO:0000256" key="2">
    <source>
        <dbReference type="ARBA" id="ARBA00024198"/>
    </source>
</evidence>
<dbReference type="PANTHER" id="PTHR34045">
    <property type="entry name" value="OS03G0406300 PROTEIN"/>
    <property type="match status" value="1"/>
</dbReference>
<evidence type="ECO:0000256" key="1">
    <source>
        <dbReference type="ARBA" id="ARBA00022604"/>
    </source>
</evidence>
<dbReference type="GO" id="GO:0009630">
    <property type="term" value="P:gravitropism"/>
    <property type="evidence" value="ECO:0007669"/>
    <property type="project" value="InterPro"/>
</dbReference>
<reference evidence="4" key="1">
    <citation type="submission" date="2013-07" db="EMBL/GenBank/DDBJ databases">
        <title>The genome of Eucalyptus grandis.</title>
        <authorList>
            <person name="Schmutz J."/>
            <person name="Hayes R."/>
            <person name="Myburg A."/>
            <person name="Tuskan G."/>
            <person name="Grattapaglia D."/>
            <person name="Rokhsar D.S."/>
        </authorList>
    </citation>
    <scope>NUCLEOTIDE SEQUENCE</scope>
    <source>
        <tissue evidence="4">Leaf extractions</tissue>
    </source>
</reference>
<dbReference type="InParanoid" id="A0A059CLN4"/>
<dbReference type="OMA" id="DWPNGLL"/>
<gene>
    <name evidence="4" type="ORF">EUGRSUZ_C00791</name>
</gene>
<dbReference type="InterPro" id="IPR044683">
    <property type="entry name" value="LAZY"/>
</dbReference>
<feature type="region of interest" description="Disordered" evidence="3">
    <location>
        <begin position="1"/>
        <end position="52"/>
    </location>
</feature>
<dbReference type="Gramene" id="KCW79378">
    <property type="protein sequence ID" value="KCW79378"/>
    <property type="gene ID" value="EUGRSUZ_C00791"/>
</dbReference>
<dbReference type="PANTHER" id="PTHR34045:SF3">
    <property type="entry name" value="PROTEIN LAZY 4"/>
    <property type="match status" value="1"/>
</dbReference>
<dbReference type="STRING" id="71139.A0A059CLN4"/>
<feature type="compositionally biased region" description="Basic and acidic residues" evidence="3">
    <location>
        <begin position="29"/>
        <end position="40"/>
    </location>
</feature>
<dbReference type="AlphaFoldDB" id="A0A059CLN4"/>
<dbReference type="EMBL" id="KK198755">
    <property type="protein sequence ID" value="KCW79378.1"/>
    <property type="molecule type" value="Genomic_DNA"/>
</dbReference>
<accession>A0A059CLN4</accession>
<evidence type="ECO:0000256" key="3">
    <source>
        <dbReference type="SAM" id="MobiDB-lite"/>
    </source>
</evidence>
<proteinExistence type="inferred from homology"/>
<comment type="similarity">
    <text evidence="2">Belongs to the LAZY family.</text>
</comment>
<feature type="compositionally biased region" description="Basic and acidic residues" evidence="3">
    <location>
        <begin position="199"/>
        <end position="208"/>
    </location>
</feature>
<feature type="region of interest" description="Disordered" evidence="3">
    <location>
        <begin position="185"/>
        <end position="208"/>
    </location>
</feature>
<name>A0A059CLN4_EUCGR</name>
<evidence type="ECO:0000313" key="4">
    <source>
        <dbReference type="EMBL" id="KCW79378.1"/>
    </source>
</evidence>
<feature type="compositionally biased region" description="Polar residues" evidence="3">
    <location>
        <begin position="41"/>
        <end position="52"/>
    </location>
</feature>
<sequence>FHTPEPFKEEFSDWPNGLLTIGTFGNGDLNKDQARQDQQDHTPSPSQDQLPQDLTIEEVWKLQQELNSFLNTQPQQEIAEPIAHEPNTKDDNFQETNGAVVSRKSGKDTAVLDGAKRNRIGKRSLSLLMKKMFACKSGFDHELSPVLNLKDPLPETRMEKILKAILHKKIYPQSSSQALSAKRYLEQRPMPKSSSDQEEVNKETTKSKWDRTDSEYIVLEI</sequence>
<feature type="non-terminal residue" evidence="4">
    <location>
        <position position="1"/>
    </location>
</feature>
<organism evidence="4">
    <name type="scientific">Eucalyptus grandis</name>
    <name type="common">Flooded gum</name>
    <dbReference type="NCBI Taxonomy" id="71139"/>
    <lineage>
        <taxon>Eukaryota</taxon>
        <taxon>Viridiplantae</taxon>
        <taxon>Streptophyta</taxon>
        <taxon>Embryophyta</taxon>
        <taxon>Tracheophyta</taxon>
        <taxon>Spermatophyta</taxon>
        <taxon>Magnoliopsida</taxon>
        <taxon>eudicotyledons</taxon>
        <taxon>Gunneridae</taxon>
        <taxon>Pentapetalae</taxon>
        <taxon>rosids</taxon>
        <taxon>malvids</taxon>
        <taxon>Myrtales</taxon>
        <taxon>Myrtaceae</taxon>
        <taxon>Myrtoideae</taxon>
        <taxon>Eucalypteae</taxon>
        <taxon>Eucalyptus</taxon>
    </lineage>
</organism>
<protein>
    <submittedName>
        <fullName evidence="4">Uncharacterized protein</fullName>
    </submittedName>
</protein>
<keyword evidence="1" id="KW-0341">Growth regulation</keyword>
<dbReference type="GO" id="GO:0040008">
    <property type="term" value="P:regulation of growth"/>
    <property type="evidence" value="ECO:0007669"/>
    <property type="project" value="InterPro"/>
</dbReference>